<dbReference type="Pfam" id="PF26269">
    <property type="entry name" value="DUF8072"/>
    <property type="match status" value="1"/>
</dbReference>
<keyword evidence="3" id="KW-1185">Reference proteome</keyword>
<gene>
    <name evidence="2" type="ORF">ACFQPE_00515</name>
</gene>
<evidence type="ECO:0000313" key="3">
    <source>
        <dbReference type="Proteomes" id="UP001596547"/>
    </source>
</evidence>
<name>A0ABD6A5A2_9EURY</name>
<sequence>MNTLAKRIHNVAPEPVRLRLDGGDEIDLDMRSAEFFQESFQAEGVDRDGGTTYRMVTDGEDDPLLVARATASGWEVVGEVTDVEPV</sequence>
<dbReference type="AlphaFoldDB" id="A0ABD6A5A2"/>
<proteinExistence type="predicted"/>
<protein>
    <submittedName>
        <fullName evidence="2">Transcriptional regulator</fullName>
    </submittedName>
</protein>
<reference evidence="2 3" key="1">
    <citation type="journal article" date="2019" name="Int. J. Syst. Evol. Microbiol.">
        <title>The Global Catalogue of Microorganisms (GCM) 10K type strain sequencing project: providing services to taxonomists for standard genome sequencing and annotation.</title>
        <authorList>
            <consortium name="The Broad Institute Genomics Platform"/>
            <consortium name="The Broad Institute Genome Sequencing Center for Infectious Disease"/>
            <person name="Wu L."/>
            <person name="Ma J."/>
        </authorList>
    </citation>
    <scope>NUCLEOTIDE SEQUENCE [LARGE SCALE GENOMIC DNA]</scope>
    <source>
        <strain evidence="2 3">PSR21</strain>
    </source>
</reference>
<organism evidence="2 3">
    <name type="scientific">Halomarina halobia</name>
    <dbReference type="NCBI Taxonomy" id="3033386"/>
    <lineage>
        <taxon>Archaea</taxon>
        <taxon>Methanobacteriati</taxon>
        <taxon>Methanobacteriota</taxon>
        <taxon>Stenosarchaea group</taxon>
        <taxon>Halobacteria</taxon>
        <taxon>Halobacteriales</taxon>
        <taxon>Natronomonadaceae</taxon>
        <taxon>Halomarina</taxon>
    </lineage>
</organism>
<accession>A0ABD6A5A2</accession>
<dbReference type="RefSeq" id="WP_276304687.1">
    <property type="nucleotide sequence ID" value="NZ_CP119992.1"/>
</dbReference>
<feature type="domain" description="DUF8072" evidence="1">
    <location>
        <begin position="1"/>
        <end position="85"/>
    </location>
</feature>
<dbReference type="InterPro" id="IPR058385">
    <property type="entry name" value="DUF8072"/>
</dbReference>
<dbReference type="Proteomes" id="UP001596547">
    <property type="component" value="Unassembled WGS sequence"/>
</dbReference>
<evidence type="ECO:0000313" key="2">
    <source>
        <dbReference type="EMBL" id="MFC7315282.1"/>
    </source>
</evidence>
<dbReference type="EMBL" id="JBHTBF010000001">
    <property type="protein sequence ID" value="MFC7315282.1"/>
    <property type="molecule type" value="Genomic_DNA"/>
</dbReference>
<comment type="caution">
    <text evidence="2">The sequence shown here is derived from an EMBL/GenBank/DDBJ whole genome shotgun (WGS) entry which is preliminary data.</text>
</comment>
<evidence type="ECO:0000259" key="1">
    <source>
        <dbReference type="Pfam" id="PF26269"/>
    </source>
</evidence>
<dbReference type="GeneID" id="79314241"/>